<reference evidence="3 4" key="1">
    <citation type="journal article" date="2016" name="Nat. Commun.">
        <title>Thousands of microbial genomes shed light on interconnected biogeochemical processes in an aquifer system.</title>
        <authorList>
            <person name="Anantharaman K."/>
            <person name="Brown C.T."/>
            <person name="Hug L.A."/>
            <person name="Sharon I."/>
            <person name="Castelle C.J."/>
            <person name="Probst A.J."/>
            <person name="Thomas B.C."/>
            <person name="Singh A."/>
            <person name="Wilkins M.J."/>
            <person name="Karaoz U."/>
            <person name="Brodie E.L."/>
            <person name="Williams K.H."/>
            <person name="Hubbard S.S."/>
            <person name="Banfield J.F."/>
        </authorList>
    </citation>
    <scope>NUCLEOTIDE SEQUENCE [LARGE SCALE GENOMIC DNA]</scope>
</reference>
<evidence type="ECO:0000259" key="2">
    <source>
        <dbReference type="Pfam" id="PF02463"/>
    </source>
</evidence>
<protein>
    <recommendedName>
        <fullName evidence="2">RecF/RecN/SMC N-terminal domain-containing protein</fullName>
    </recommendedName>
</protein>
<evidence type="ECO:0000313" key="4">
    <source>
        <dbReference type="Proteomes" id="UP000177107"/>
    </source>
</evidence>
<name>A0A1F6E281_9BACT</name>
<dbReference type="AlphaFoldDB" id="A0A1F6E281"/>
<gene>
    <name evidence="3" type="ORF">A3C95_00415</name>
</gene>
<dbReference type="SUPFAM" id="SSF52540">
    <property type="entry name" value="P-loop containing nucleoside triphosphate hydrolases"/>
    <property type="match status" value="1"/>
</dbReference>
<dbReference type="Proteomes" id="UP000177107">
    <property type="component" value="Unassembled WGS sequence"/>
</dbReference>
<dbReference type="EMBL" id="MFLM01000026">
    <property type="protein sequence ID" value="OGG67736.1"/>
    <property type="molecule type" value="Genomic_DNA"/>
</dbReference>
<dbReference type="PANTHER" id="PTHR43977">
    <property type="entry name" value="STRUCTURAL MAINTENANCE OF CHROMOSOMES PROTEIN 3"/>
    <property type="match status" value="1"/>
</dbReference>
<dbReference type="Pfam" id="PF02463">
    <property type="entry name" value="SMC_N"/>
    <property type="match status" value="1"/>
</dbReference>
<evidence type="ECO:0000313" key="3">
    <source>
        <dbReference type="EMBL" id="OGG67736.1"/>
    </source>
</evidence>
<feature type="coiled-coil region" evidence="1">
    <location>
        <begin position="378"/>
        <end position="461"/>
    </location>
</feature>
<feature type="coiled-coil region" evidence="1">
    <location>
        <begin position="166"/>
        <end position="193"/>
    </location>
</feature>
<organism evidence="3 4">
    <name type="scientific">Candidatus Kaiserbacteria bacterium RIFCSPHIGHO2_02_FULL_56_30</name>
    <dbReference type="NCBI Taxonomy" id="1798499"/>
    <lineage>
        <taxon>Bacteria</taxon>
        <taxon>Candidatus Kaiseribacteriota</taxon>
    </lineage>
</organism>
<dbReference type="InterPro" id="IPR003395">
    <property type="entry name" value="RecF/RecN/SMC_N"/>
</dbReference>
<keyword evidence="1" id="KW-0175">Coiled coil</keyword>
<dbReference type="InterPro" id="IPR027417">
    <property type="entry name" value="P-loop_NTPase"/>
</dbReference>
<sequence>MLKRLEIAGFKSFAKKTVLDFASRTTAIVGPNGSGKSNVAEAFRFALGEQSMKSMRGKRAEDLIWNGSHGTPRASRAAVAVVFDNSKKQFKIDFDEVVIERVAYRDGSSEYFLNGTKVRLRDIDELLAGAGIGETSHHIISQGETDRILLANPRERRQMLEDALGLAVYEFKKEEAEKKLLKTEENIREVNALRRELAPHLQFLERQVEKLERADQMRGELVRSCQTYFAIEDVYLVSEKKRSDAERIATTKRVAELTAELTKIEEGATTDAEGAKRLDEVRKLERETERLGGERATLSRELGRVEGALAAAKRRSAEVAREPYAKVPREDLEILWREVERQAEGDKAPDAIAAALRSIVATVRAFMERFASPADDVLAEEEKAAYTLEREKTELTAKETKLEKEHENAKSALARGRSALVAHDEEGRELRRRIVTFAENKAKAEGEATRLEARLRELILLAGEFDAAKAEAVALAGTAAVSYTPLVTPPKEERKVQEERKKGLERLKIRLEEAGGAGEEIRTEHKEVSEREAFLTRELDDLDKSAAGLRSLIGDLDSELAKHFADGLAKVNAAFGEFFGLLFGGGGARLIVELSDAETLRGGELDDDEALREEKPGIEIAVTIPKKRVQSLMQLSGGERALTSIALIFAMSQVNPPPFLILDETDAALDEANSRRYGDIIENLAEKSQLIVITHNRETMSRASVLYGVTMGGDGVSKLLSVKFDEALAVAK</sequence>
<dbReference type="STRING" id="1798499.A3C95_00415"/>
<dbReference type="Gene3D" id="3.40.50.300">
    <property type="entry name" value="P-loop containing nucleotide triphosphate hydrolases"/>
    <property type="match status" value="2"/>
</dbReference>
<proteinExistence type="predicted"/>
<comment type="caution">
    <text evidence="3">The sequence shown here is derived from an EMBL/GenBank/DDBJ whole genome shotgun (WGS) entry which is preliminary data.</text>
</comment>
<evidence type="ECO:0000256" key="1">
    <source>
        <dbReference type="SAM" id="Coils"/>
    </source>
</evidence>
<feature type="domain" description="RecF/RecN/SMC N-terminal" evidence="2">
    <location>
        <begin position="1"/>
        <end position="717"/>
    </location>
</feature>
<accession>A0A1F6E281</accession>